<accession>A0A9R0EWY7</accession>
<evidence type="ECO:0000256" key="1">
    <source>
        <dbReference type="ARBA" id="ARBA00023157"/>
    </source>
</evidence>
<dbReference type="OrthoDB" id="7315458at2759"/>
<feature type="domain" description="Peptidase S1" evidence="3">
    <location>
        <begin position="24"/>
        <end position="342"/>
    </location>
</feature>
<dbReference type="InterPro" id="IPR043504">
    <property type="entry name" value="Peptidase_S1_PA_chymotrypsin"/>
</dbReference>
<keyword evidence="4" id="KW-1185">Reference proteome</keyword>
<proteinExistence type="predicted"/>
<evidence type="ECO:0000313" key="4">
    <source>
        <dbReference type="Proteomes" id="UP000829999"/>
    </source>
</evidence>
<dbReference type="PANTHER" id="PTHR24253">
    <property type="entry name" value="TRANSMEMBRANE PROTEASE SERINE"/>
    <property type="match status" value="1"/>
</dbReference>
<dbReference type="Gene3D" id="2.40.10.10">
    <property type="entry name" value="Trypsin-like serine proteases"/>
    <property type="match status" value="2"/>
</dbReference>
<dbReference type="Pfam" id="PF00089">
    <property type="entry name" value="Trypsin"/>
    <property type="match status" value="1"/>
</dbReference>
<feature type="signal peptide" evidence="2">
    <location>
        <begin position="1"/>
        <end position="20"/>
    </location>
</feature>
<evidence type="ECO:0000256" key="2">
    <source>
        <dbReference type="SAM" id="SignalP"/>
    </source>
</evidence>
<dbReference type="PROSITE" id="PS50240">
    <property type="entry name" value="TRYPSIN_DOM"/>
    <property type="match status" value="1"/>
</dbReference>
<evidence type="ECO:0000313" key="5">
    <source>
        <dbReference type="RefSeq" id="XP_050554164.1"/>
    </source>
</evidence>
<keyword evidence="2" id="KW-0732">Signal</keyword>
<evidence type="ECO:0000259" key="3">
    <source>
        <dbReference type="PROSITE" id="PS50240"/>
    </source>
</evidence>
<keyword evidence="1" id="KW-1015">Disulfide bond</keyword>
<dbReference type="GO" id="GO:0004252">
    <property type="term" value="F:serine-type endopeptidase activity"/>
    <property type="evidence" value="ECO:0007669"/>
    <property type="project" value="InterPro"/>
</dbReference>
<dbReference type="SUPFAM" id="SSF50494">
    <property type="entry name" value="Trypsin-like serine proteases"/>
    <property type="match status" value="1"/>
</dbReference>
<name>A0A9R0EWY7_SPOFR</name>
<protein>
    <submittedName>
        <fullName evidence="5">Uncharacterized protein LOC118270184 isoform X1</fullName>
    </submittedName>
</protein>
<feature type="chain" id="PRO_5040490028" evidence="2">
    <location>
        <begin position="21"/>
        <end position="421"/>
    </location>
</feature>
<dbReference type="GeneID" id="118270184"/>
<reference evidence="5" key="1">
    <citation type="submission" date="2025-08" db="UniProtKB">
        <authorList>
            <consortium name="RefSeq"/>
        </authorList>
    </citation>
    <scope>IDENTIFICATION</scope>
    <source>
        <tissue evidence="5">Whole larval tissue</tissue>
    </source>
</reference>
<dbReference type="RefSeq" id="XP_050554164.1">
    <property type="nucleotide sequence ID" value="XM_050698207.1"/>
</dbReference>
<gene>
    <name evidence="5" type="primary">LOC118270184</name>
</gene>
<dbReference type="AlphaFoldDB" id="A0A9R0EWY7"/>
<dbReference type="SMART" id="SM00020">
    <property type="entry name" value="Tryp_SPc"/>
    <property type="match status" value="1"/>
</dbReference>
<dbReference type="GO" id="GO:0006508">
    <property type="term" value="P:proteolysis"/>
    <property type="evidence" value="ECO:0007669"/>
    <property type="project" value="InterPro"/>
</dbReference>
<dbReference type="InterPro" id="IPR001254">
    <property type="entry name" value="Trypsin_dom"/>
</dbReference>
<dbReference type="PANTHER" id="PTHR24253:SF153">
    <property type="entry name" value="SERINE PROTEASE HEPSIN"/>
    <property type="match status" value="1"/>
</dbReference>
<dbReference type="InterPro" id="IPR009003">
    <property type="entry name" value="Peptidase_S1_PA"/>
</dbReference>
<sequence length="421" mass="48252">MFSVFVVFVFLSFIVQSTNCERRIFNGTRALGEPKFLVYFIKAPHSPKNYVGWICGGAIIHPLYVLTSAACINDVRHVFAIAGYNKYVKTEDMDKDECTKRTKKRVVARAYQKDINKTPSQKHWNSRDISLAKVESPYNFRDPVYTRYCSYMPASIKVNFNRDFEMPGTEVITYGWGHKNYFRQRADLNDHNARFANYASTVVIDKELCKKMLVGHSDLQLNVEYFLICTAGEGSLDESGKMSQGPATPRAFNGSTPGIYQSVWSRDNLNNRKTNHTDFTDMRRHGPCQNDHGGPLVTWIGGREYIIGVATGFQVNKHMQCVAPYLYTSTFSNGEFIYCVLRNTRRSSQCDIQSEQKGYEIVEEDISWNITSNIARSAHLEDMTPVVDNTNVKKKTNISEPWKNDNYFLNLRARNHTDDKT</sequence>
<dbReference type="Proteomes" id="UP000829999">
    <property type="component" value="Chromosome 13"/>
</dbReference>
<organism evidence="4 5">
    <name type="scientific">Spodoptera frugiperda</name>
    <name type="common">Fall armyworm</name>
    <dbReference type="NCBI Taxonomy" id="7108"/>
    <lineage>
        <taxon>Eukaryota</taxon>
        <taxon>Metazoa</taxon>
        <taxon>Ecdysozoa</taxon>
        <taxon>Arthropoda</taxon>
        <taxon>Hexapoda</taxon>
        <taxon>Insecta</taxon>
        <taxon>Pterygota</taxon>
        <taxon>Neoptera</taxon>
        <taxon>Endopterygota</taxon>
        <taxon>Lepidoptera</taxon>
        <taxon>Glossata</taxon>
        <taxon>Ditrysia</taxon>
        <taxon>Noctuoidea</taxon>
        <taxon>Noctuidae</taxon>
        <taxon>Amphipyrinae</taxon>
        <taxon>Spodoptera</taxon>
    </lineage>
</organism>